<comment type="caution">
    <text evidence="2">The sequence shown here is derived from an EMBL/GenBank/DDBJ whole genome shotgun (WGS) entry which is preliminary data.</text>
</comment>
<dbReference type="AlphaFoldDB" id="A0AAV5WYH1"/>
<organism evidence="2 3">
    <name type="scientific">Pristionchus fissidentatus</name>
    <dbReference type="NCBI Taxonomy" id="1538716"/>
    <lineage>
        <taxon>Eukaryota</taxon>
        <taxon>Metazoa</taxon>
        <taxon>Ecdysozoa</taxon>
        <taxon>Nematoda</taxon>
        <taxon>Chromadorea</taxon>
        <taxon>Rhabditida</taxon>
        <taxon>Rhabditina</taxon>
        <taxon>Diplogasteromorpha</taxon>
        <taxon>Diplogasteroidea</taxon>
        <taxon>Neodiplogasteridae</taxon>
        <taxon>Pristionchus</taxon>
    </lineage>
</organism>
<dbReference type="InterPro" id="IPR008144">
    <property type="entry name" value="Guanylate_kin-like_dom"/>
</dbReference>
<evidence type="ECO:0000313" key="2">
    <source>
        <dbReference type="EMBL" id="GMT34797.1"/>
    </source>
</evidence>
<dbReference type="EMBL" id="BTSY01000006">
    <property type="protein sequence ID" value="GMT34797.1"/>
    <property type="molecule type" value="Genomic_DNA"/>
</dbReference>
<dbReference type="SUPFAM" id="SSF52540">
    <property type="entry name" value="P-loop containing nucleoside triphosphate hydrolases"/>
    <property type="match status" value="1"/>
</dbReference>
<dbReference type="Pfam" id="PF00625">
    <property type="entry name" value="Guanylate_kin"/>
    <property type="match status" value="1"/>
</dbReference>
<dbReference type="InterPro" id="IPR050716">
    <property type="entry name" value="MAGUK"/>
</dbReference>
<name>A0AAV5WYH1_9BILA</name>
<keyword evidence="3" id="KW-1185">Reference proteome</keyword>
<dbReference type="Proteomes" id="UP001432322">
    <property type="component" value="Unassembled WGS sequence"/>
</dbReference>
<gene>
    <name evidence="2" type="ORF">PFISCL1PPCAC_26094</name>
</gene>
<dbReference type="PANTHER" id="PTHR23122">
    <property type="entry name" value="MEMBRANE-ASSOCIATED GUANYLATE KINASE MAGUK"/>
    <property type="match status" value="1"/>
</dbReference>
<dbReference type="InterPro" id="IPR020590">
    <property type="entry name" value="Guanylate_kinase_CS"/>
</dbReference>
<dbReference type="Gene3D" id="3.40.50.300">
    <property type="entry name" value="P-loop containing nucleotide triphosphate hydrolases"/>
    <property type="match status" value="1"/>
</dbReference>
<evidence type="ECO:0000259" key="1">
    <source>
        <dbReference type="PROSITE" id="PS50052"/>
    </source>
</evidence>
<dbReference type="InterPro" id="IPR027417">
    <property type="entry name" value="P-loop_NTPase"/>
</dbReference>
<feature type="non-terminal residue" evidence="2">
    <location>
        <position position="83"/>
    </location>
</feature>
<dbReference type="InterPro" id="IPR008145">
    <property type="entry name" value="GK/Ca_channel_bsu"/>
</dbReference>
<evidence type="ECO:0000313" key="3">
    <source>
        <dbReference type="Proteomes" id="UP001432322"/>
    </source>
</evidence>
<dbReference type="PROSITE" id="PS50052">
    <property type="entry name" value="GUANYLATE_KINASE_2"/>
    <property type="match status" value="1"/>
</dbReference>
<sequence length="83" mass="9772">YFRAICVKGALYNKIYDCMLKRYPAQFYSIVPLTSRARRDFEIEGFHYHFVSTDLMREFEMQNTFIELASRNGNLYGLDIGGV</sequence>
<feature type="domain" description="Guanylate kinase-like" evidence="1">
    <location>
        <begin position="2"/>
        <end position="83"/>
    </location>
</feature>
<reference evidence="2" key="1">
    <citation type="submission" date="2023-10" db="EMBL/GenBank/DDBJ databases">
        <title>Genome assembly of Pristionchus species.</title>
        <authorList>
            <person name="Yoshida K."/>
            <person name="Sommer R.J."/>
        </authorList>
    </citation>
    <scope>NUCLEOTIDE SEQUENCE</scope>
    <source>
        <strain evidence="2">RS5133</strain>
    </source>
</reference>
<protein>
    <recommendedName>
        <fullName evidence="1">Guanylate kinase-like domain-containing protein</fullName>
    </recommendedName>
</protein>
<dbReference type="PROSITE" id="PS00856">
    <property type="entry name" value="GUANYLATE_KINASE_1"/>
    <property type="match status" value="1"/>
</dbReference>
<feature type="non-terminal residue" evidence="2">
    <location>
        <position position="1"/>
    </location>
</feature>
<accession>A0AAV5WYH1</accession>
<proteinExistence type="predicted"/>